<feature type="compositionally biased region" description="Basic and acidic residues" evidence="1">
    <location>
        <begin position="261"/>
        <end position="293"/>
    </location>
</feature>
<feature type="compositionally biased region" description="Low complexity" evidence="1">
    <location>
        <begin position="198"/>
        <end position="211"/>
    </location>
</feature>
<name>A0ABR9KRD3_9ACTN</name>
<protein>
    <recommendedName>
        <fullName evidence="4">PE-PGRS family protein</fullName>
    </recommendedName>
</protein>
<gene>
    <name evidence="2" type="ORF">H4W81_007356</name>
</gene>
<accession>A0ABR9KRD3</accession>
<evidence type="ECO:0000313" key="3">
    <source>
        <dbReference type="Proteomes" id="UP000661607"/>
    </source>
</evidence>
<feature type="compositionally biased region" description="Gly residues" evidence="1">
    <location>
        <begin position="230"/>
        <end position="240"/>
    </location>
</feature>
<dbReference type="RefSeq" id="WP_192778931.1">
    <property type="nucleotide sequence ID" value="NZ_BAAASY010000031.1"/>
</dbReference>
<comment type="caution">
    <text evidence="2">The sequence shown here is derived from an EMBL/GenBank/DDBJ whole genome shotgun (WGS) entry which is preliminary data.</text>
</comment>
<evidence type="ECO:0000313" key="2">
    <source>
        <dbReference type="EMBL" id="MBE1564577.1"/>
    </source>
</evidence>
<evidence type="ECO:0000256" key="1">
    <source>
        <dbReference type="SAM" id="MobiDB-lite"/>
    </source>
</evidence>
<keyword evidence="3" id="KW-1185">Reference proteome</keyword>
<dbReference type="Proteomes" id="UP000661607">
    <property type="component" value="Unassembled WGS sequence"/>
</dbReference>
<evidence type="ECO:0008006" key="4">
    <source>
        <dbReference type="Google" id="ProtNLM"/>
    </source>
</evidence>
<feature type="compositionally biased region" description="Basic and acidic residues" evidence="1">
    <location>
        <begin position="242"/>
        <end position="252"/>
    </location>
</feature>
<dbReference type="EMBL" id="JADBEF010000001">
    <property type="protein sequence ID" value="MBE1564577.1"/>
    <property type="molecule type" value="Genomic_DNA"/>
</dbReference>
<proteinExistence type="predicted"/>
<organism evidence="2 3">
    <name type="scientific">Nonomuraea africana</name>
    <dbReference type="NCBI Taxonomy" id="46171"/>
    <lineage>
        <taxon>Bacteria</taxon>
        <taxon>Bacillati</taxon>
        <taxon>Actinomycetota</taxon>
        <taxon>Actinomycetes</taxon>
        <taxon>Streptosporangiales</taxon>
        <taxon>Streptosporangiaceae</taxon>
        <taxon>Nonomuraea</taxon>
    </lineage>
</organism>
<sequence>MLPHELSGFLGMLGVPWPNIDEDEIRKDSTAWRVVNAAAAPAGAAADLAVRVTQQVYHGESATALANRWSAVGGDGGHISQAMAAARMAPVALDGTAAVVSAVKVAVGTQAAAGLTYVVQALAFSGAAGVTLATARMFLTRHAIGKVMREGAEGTGKVLAPALSRRVTDPMRRILENLRRPMGPGGRPLAVGPRGGVPMRPTGPRTPAGPRSVQDGMAQMGRRNNRNSGGNSGGGRGGRSWGRRDQTGKFHGEIPSSTRGMTEEQKKQMADDLKKSIKTREAEQERLGYETGHEERIRREKGFLRKLLGD</sequence>
<reference evidence="2 3" key="1">
    <citation type="submission" date="2020-10" db="EMBL/GenBank/DDBJ databases">
        <title>Sequencing the genomes of 1000 actinobacteria strains.</title>
        <authorList>
            <person name="Klenk H.-P."/>
        </authorList>
    </citation>
    <scope>NUCLEOTIDE SEQUENCE [LARGE SCALE GENOMIC DNA]</scope>
    <source>
        <strain evidence="2 3">DSM 43748</strain>
    </source>
</reference>
<feature type="region of interest" description="Disordered" evidence="1">
    <location>
        <begin position="178"/>
        <end position="293"/>
    </location>
</feature>